<reference evidence="11" key="1">
    <citation type="submission" date="2025-08" db="UniProtKB">
        <authorList>
            <consortium name="Ensembl"/>
        </authorList>
    </citation>
    <scope>IDENTIFICATION</scope>
</reference>
<dbReference type="PANTHER" id="PTHR11311:SF15">
    <property type="entry name" value="SPONDIN-2"/>
    <property type="match status" value="1"/>
</dbReference>
<evidence type="ECO:0000256" key="8">
    <source>
        <dbReference type="ARBA" id="ARBA00023180"/>
    </source>
</evidence>
<dbReference type="InterPro" id="IPR000884">
    <property type="entry name" value="TSP1_rpt"/>
</dbReference>
<keyword evidence="3" id="KW-0272">Extracellular matrix</keyword>
<organism evidence="11 12">
    <name type="scientific">Eptatretus burgeri</name>
    <name type="common">Inshore hagfish</name>
    <dbReference type="NCBI Taxonomy" id="7764"/>
    <lineage>
        <taxon>Eukaryota</taxon>
        <taxon>Metazoa</taxon>
        <taxon>Chordata</taxon>
        <taxon>Craniata</taxon>
        <taxon>Vertebrata</taxon>
        <taxon>Cyclostomata</taxon>
        <taxon>Myxini</taxon>
        <taxon>Myxiniformes</taxon>
        <taxon>Myxinidae</taxon>
        <taxon>Eptatretinae</taxon>
        <taxon>Eptatretus</taxon>
    </lineage>
</organism>
<dbReference type="Pfam" id="PF00090">
    <property type="entry name" value="TSP_1"/>
    <property type="match status" value="1"/>
</dbReference>
<dbReference type="GO" id="GO:0007155">
    <property type="term" value="P:cell adhesion"/>
    <property type="evidence" value="ECO:0007669"/>
    <property type="project" value="UniProtKB-KW"/>
</dbReference>
<keyword evidence="6" id="KW-0130">Cell adhesion</keyword>
<dbReference type="NCBIfam" id="NF038123">
    <property type="entry name" value="NF038123_dom"/>
    <property type="match status" value="1"/>
</dbReference>
<name>A0A8C4RAR9_EPTBU</name>
<dbReference type="Proteomes" id="UP000694388">
    <property type="component" value="Unplaced"/>
</dbReference>
<comment type="subcellular location">
    <subcellularLocation>
        <location evidence="1">Secreted</location>
        <location evidence="1">Extracellular space</location>
        <location evidence="1">Extracellular matrix</location>
    </subcellularLocation>
</comment>
<dbReference type="SMART" id="SM00209">
    <property type="entry name" value="TSP1"/>
    <property type="match status" value="2"/>
</dbReference>
<keyword evidence="5" id="KW-0732">Signal</keyword>
<feature type="region of interest" description="Disordered" evidence="9">
    <location>
        <begin position="432"/>
        <end position="451"/>
    </location>
</feature>
<dbReference type="Ensembl" id="ENSEBUT00000028180.1">
    <property type="protein sequence ID" value="ENSEBUP00000027604.1"/>
    <property type="gene ID" value="ENSEBUG00000016900.1"/>
</dbReference>
<accession>A0A8C4RAR9</accession>
<evidence type="ECO:0000256" key="1">
    <source>
        <dbReference type="ARBA" id="ARBA00004498"/>
    </source>
</evidence>
<evidence type="ECO:0000256" key="2">
    <source>
        <dbReference type="ARBA" id="ARBA00022525"/>
    </source>
</evidence>
<dbReference type="Gene3D" id="2.60.40.2130">
    <property type="entry name" value="F-spondin domain"/>
    <property type="match status" value="1"/>
</dbReference>
<evidence type="ECO:0000313" key="12">
    <source>
        <dbReference type="Proteomes" id="UP000694388"/>
    </source>
</evidence>
<dbReference type="GO" id="GO:0031012">
    <property type="term" value="C:extracellular matrix"/>
    <property type="evidence" value="ECO:0007669"/>
    <property type="project" value="TreeGrafter"/>
</dbReference>
<keyword evidence="4" id="KW-0479">Metal-binding</keyword>
<sequence>MCQGYVHSANFSLWTEGSIASPALRAFAEEGEYVALQAMVETGISTGLTFDWFLGPAIPSGLGTSSAAFKVTAQYSQVSALVRLVPSPDWFIGVHSINLCSPKDHAWIAQLQQDLLLWDAGTDSGFTFSSPNFASNPPESVSRITAQKPSHPASSFYYPRLKSLPRIGYLEFNFIPSIPESWSTGIENSSANTFGQTVEFNSALWLNGVRVDEKNTLQRKPKRLDSGAEGDEVFNIIMTSLDQDDNTTRIFKRPAEEEATPLDCEVSPWSPWGFCSQSCGVGVKRSTRYIILNPANDGLLCPPLHMESPCRKGPCATQMQDKVQGSSTQGLSQREASERQGLFTSHAGLYSATSTSPPQETGRDNLNASLTNPTSFTSSAEPHLTESQSHRDAVSWQTTEGKHFRVTHPDEDLRIMTVKDVTTKPSITRVPFDDGLPSELPVEDQQSVSPRRSTLQMQTLVLGNPNEDAVPDEIYATWPPKARGRFSKLKKVNCKMSRPMALGPCSRTCGFGLQSMKRAVLRQAGNGGRPCPTLQLQEVCMLAVCPRSSSTDRSKIIHISRPPI</sequence>
<dbReference type="SUPFAM" id="SSF82895">
    <property type="entry name" value="TSP-1 type 1 repeat"/>
    <property type="match status" value="2"/>
</dbReference>
<evidence type="ECO:0000256" key="9">
    <source>
        <dbReference type="SAM" id="MobiDB-lite"/>
    </source>
</evidence>
<evidence type="ECO:0000256" key="3">
    <source>
        <dbReference type="ARBA" id="ARBA00022530"/>
    </source>
</evidence>
<dbReference type="PROSITE" id="PS51020">
    <property type="entry name" value="SPONDIN"/>
    <property type="match status" value="1"/>
</dbReference>
<evidence type="ECO:0000256" key="6">
    <source>
        <dbReference type="ARBA" id="ARBA00022889"/>
    </source>
</evidence>
<protein>
    <recommendedName>
        <fullName evidence="10">Spondin domain-containing protein</fullName>
    </recommendedName>
</protein>
<dbReference type="InterPro" id="IPR009465">
    <property type="entry name" value="Spondin_N"/>
</dbReference>
<keyword evidence="2" id="KW-0964">Secreted</keyword>
<dbReference type="GO" id="GO:0046872">
    <property type="term" value="F:metal ion binding"/>
    <property type="evidence" value="ECO:0007669"/>
    <property type="project" value="UniProtKB-KW"/>
</dbReference>
<feature type="compositionally biased region" description="Polar residues" evidence="9">
    <location>
        <begin position="317"/>
        <end position="334"/>
    </location>
</feature>
<reference evidence="11" key="2">
    <citation type="submission" date="2025-09" db="UniProtKB">
        <authorList>
            <consortium name="Ensembl"/>
        </authorList>
    </citation>
    <scope>IDENTIFICATION</scope>
</reference>
<dbReference type="GeneTree" id="ENSGT00940000169635"/>
<feature type="compositionally biased region" description="Polar residues" evidence="9">
    <location>
        <begin position="351"/>
        <end position="380"/>
    </location>
</feature>
<dbReference type="Pfam" id="PF06468">
    <property type="entry name" value="Spond_N"/>
    <property type="match status" value="1"/>
</dbReference>
<keyword evidence="8" id="KW-0325">Glycoprotein</keyword>
<proteinExistence type="predicted"/>
<evidence type="ECO:0000259" key="10">
    <source>
        <dbReference type="PROSITE" id="PS51020"/>
    </source>
</evidence>
<dbReference type="InterPro" id="IPR044004">
    <property type="entry name" value="TSP1_spondin_dom"/>
</dbReference>
<dbReference type="InterPro" id="IPR036383">
    <property type="entry name" value="TSP1_rpt_sf"/>
</dbReference>
<dbReference type="AlphaFoldDB" id="A0A8C4RAR9"/>
<keyword evidence="7" id="KW-1015">Disulfide bond</keyword>
<dbReference type="PROSITE" id="PS50092">
    <property type="entry name" value="TSP1"/>
    <property type="match status" value="2"/>
</dbReference>
<keyword evidence="12" id="KW-1185">Reference proteome</keyword>
<feature type="region of interest" description="Disordered" evidence="9">
    <location>
        <begin position="312"/>
        <end position="405"/>
    </location>
</feature>
<evidence type="ECO:0000256" key="7">
    <source>
        <dbReference type="ARBA" id="ARBA00023157"/>
    </source>
</evidence>
<dbReference type="Pfam" id="PF19028">
    <property type="entry name" value="TSP1_spondin"/>
    <property type="match status" value="1"/>
</dbReference>
<evidence type="ECO:0000313" key="11">
    <source>
        <dbReference type="Ensembl" id="ENSEBUP00000027604.1"/>
    </source>
</evidence>
<dbReference type="InterPro" id="IPR038678">
    <property type="entry name" value="Spondin_N_sf"/>
</dbReference>
<dbReference type="Gene3D" id="2.20.100.10">
    <property type="entry name" value="Thrombospondin type-1 (TSP1) repeat"/>
    <property type="match status" value="2"/>
</dbReference>
<evidence type="ECO:0000256" key="4">
    <source>
        <dbReference type="ARBA" id="ARBA00022723"/>
    </source>
</evidence>
<dbReference type="InterPro" id="IPR051418">
    <property type="entry name" value="Spondin/Thrombospondin_T1"/>
</dbReference>
<dbReference type="PANTHER" id="PTHR11311">
    <property type="entry name" value="SPONDIN"/>
    <property type="match status" value="1"/>
</dbReference>
<feature type="domain" description="Spondin" evidence="10">
    <location>
        <begin position="1"/>
        <end position="152"/>
    </location>
</feature>
<evidence type="ECO:0000256" key="5">
    <source>
        <dbReference type="ARBA" id="ARBA00022729"/>
    </source>
</evidence>